<dbReference type="Gene3D" id="3.40.50.11780">
    <property type="match status" value="1"/>
</dbReference>
<dbReference type="Proteomes" id="UP000321058">
    <property type="component" value="Unassembled WGS sequence"/>
</dbReference>
<comment type="caution">
    <text evidence="4">The sequence shown here is derived from an EMBL/GenBank/DDBJ whole genome shotgun (WGS) entry which is preliminary data.</text>
</comment>
<dbReference type="OrthoDB" id="9767864at2"/>
<dbReference type="InterPro" id="IPR052042">
    <property type="entry name" value="Tail_sheath_structural"/>
</dbReference>
<dbReference type="RefSeq" id="WP_147152587.1">
    <property type="nucleotide sequence ID" value="NZ_BKAJ01000089.1"/>
</dbReference>
<dbReference type="Pfam" id="PF17482">
    <property type="entry name" value="Phage_sheath_1C"/>
    <property type="match status" value="1"/>
</dbReference>
<feature type="domain" description="Tail sheath protein C-terminal" evidence="3">
    <location>
        <begin position="276"/>
        <end position="379"/>
    </location>
</feature>
<reference evidence="4 5" key="1">
    <citation type="submission" date="2019-07" db="EMBL/GenBank/DDBJ databases">
        <title>Whole genome shotgun sequence of Reyranella soli NBRC 108950.</title>
        <authorList>
            <person name="Hosoyama A."/>
            <person name="Uohara A."/>
            <person name="Ohji S."/>
            <person name="Ichikawa N."/>
        </authorList>
    </citation>
    <scope>NUCLEOTIDE SEQUENCE [LARGE SCALE GENOMIC DNA]</scope>
    <source>
        <strain evidence="4 5">NBRC 108950</strain>
    </source>
</reference>
<accession>A0A512NG27</accession>
<evidence type="ECO:0000259" key="3">
    <source>
        <dbReference type="Pfam" id="PF17482"/>
    </source>
</evidence>
<dbReference type="EMBL" id="BKAJ01000089">
    <property type="protein sequence ID" value="GEP57884.1"/>
    <property type="molecule type" value="Genomic_DNA"/>
</dbReference>
<protein>
    <recommendedName>
        <fullName evidence="6">Tail protein</fullName>
    </recommendedName>
</protein>
<dbReference type="InterPro" id="IPR020287">
    <property type="entry name" value="Tail_sheath_C"/>
</dbReference>
<feature type="domain" description="Tail sheath protein subtilisin-like" evidence="2">
    <location>
        <begin position="119"/>
        <end position="268"/>
    </location>
</feature>
<gene>
    <name evidence="4" type="ORF">RSO01_50500</name>
</gene>
<evidence type="ECO:0000313" key="5">
    <source>
        <dbReference type="Proteomes" id="UP000321058"/>
    </source>
</evidence>
<dbReference type="PANTHER" id="PTHR35861:SF1">
    <property type="entry name" value="PHAGE TAIL SHEATH PROTEIN"/>
    <property type="match status" value="1"/>
</dbReference>
<evidence type="ECO:0000259" key="2">
    <source>
        <dbReference type="Pfam" id="PF04984"/>
    </source>
</evidence>
<evidence type="ECO:0000313" key="4">
    <source>
        <dbReference type="EMBL" id="GEP57884.1"/>
    </source>
</evidence>
<evidence type="ECO:0000256" key="1">
    <source>
        <dbReference type="ARBA" id="ARBA00008005"/>
    </source>
</evidence>
<dbReference type="Pfam" id="PF04984">
    <property type="entry name" value="Phage_sheath_1"/>
    <property type="match status" value="1"/>
</dbReference>
<dbReference type="PANTHER" id="PTHR35861">
    <property type="match status" value="1"/>
</dbReference>
<dbReference type="AlphaFoldDB" id="A0A512NG27"/>
<keyword evidence="5" id="KW-1185">Reference proteome</keyword>
<dbReference type="InterPro" id="IPR035089">
    <property type="entry name" value="Phage_sheath_subtilisin"/>
</dbReference>
<organism evidence="4 5">
    <name type="scientific">Reyranella soli</name>
    <dbReference type="NCBI Taxonomy" id="1230389"/>
    <lineage>
        <taxon>Bacteria</taxon>
        <taxon>Pseudomonadati</taxon>
        <taxon>Pseudomonadota</taxon>
        <taxon>Alphaproteobacteria</taxon>
        <taxon>Hyphomicrobiales</taxon>
        <taxon>Reyranellaceae</taxon>
        <taxon>Reyranella</taxon>
    </lineage>
</organism>
<evidence type="ECO:0008006" key="6">
    <source>
        <dbReference type="Google" id="ProtNLM"/>
    </source>
</evidence>
<sequence>MAVETSYPGVYVEETSTGIHPIEGVSTSTAAFVGPARTGPVNGPVHVHSHRDFVQAFGSGSPPSPLDHAVRLFFENGGSDALIVRVGGSRGGAITDNAISAPRLEAAKRGLWALDKAKCFNLLCIPPLADSKDIGLQTRAAAIRYCEKRGALFIADPSVAWQSAKQAIAGLDATFPTRSAHVALFFPFLQDKTMTVAPCGAVAGVMARTDAQRGVWRPAAGLEATLEGVSGPALKLSDSQNGALNALGINCLRTFARSGPVVWGARTLAGADQAASEWKYIPVRRLAFFIEGSLQRGIRWAVFEPNAEPTWAKIRLNVGAFMDRLFRYGAFQGRNAREAYFVKCDGTTTSQNDINAGIANVVVGFAPLKPAEFVIITIQQLFEKKKP</sequence>
<comment type="similarity">
    <text evidence="1">Belongs to the myoviridae tail sheath protein family.</text>
</comment>
<proteinExistence type="inferred from homology"/>
<name>A0A512NG27_9HYPH</name>